<dbReference type="EC" id="2.1.1.170" evidence="6"/>
<evidence type="ECO:0000256" key="3">
    <source>
        <dbReference type="ARBA" id="ARBA00022603"/>
    </source>
</evidence>
<feature type="binding site" evidence="6">
    <location>
        <position position="150"/>
    </location>
    <ligand>
        <name>S-adenosyl-L-methionine</name>
        <dbReference type="ChEBI" id="CHEBI:59789"/>
    </ligand>
</feature>
<evidence type="ECO:0000256" key="2">
    <source>
        <dbReference type="ARBA" id="ARBA00022552"/>
    </source>
</evidence>
<dbReference type="RefSeq" id="WP_245411144.1">
    <property type="nucleotide sequence ID" value="NZ_CP025086.1"/>
</dbReference>
<dbReference type="EMBL" id="QUMO01000001">
    <property type="protein sequence ID" value="REF89543.1"/>
    <property type="molecule type" value="Genomic_DNA"/>
</dbReference>
<evidence type="ECO:0000313" key="8">
    <source>
        <dbReference type="Proteomes" id="UP000256900"/>
    </source>
</evidence>
<feature type="binding site" evidence="6">
    <location>
        <position position="85"/>
    </location>
    <ligand>
        <name>S-adenosyl-L-methionine</name>
        <dbReference type="ChEBI" id="CHEBI:59789"/>
    </ligand>
</feature>
<sequence>MPSKLPSELQRDRDAALAFFPLPPEIVHRLDIYAELLRKWQKTINLVAASTLPHLWTRHIADSLQVQAAVPQARLWADLGSGGGFPGLVTAIRLAETPGARMHLIESDQRKCAFLREVSRETSAPAVIHNARIEKVIDHLGDPIEAVSARALAPLRVLLTYAENLLARGAVGVFLKGQDADRELKALSTTGRYRIMEKSSVTASVSRLLLVYDEGAKAASARRG</sequence>
<dbReference type="GO" id="GO:0005829">
    <property type="term" value="C:cytosol"/>
    <property type="evidence" value="ECO:0007669"/>
    <property type="project" value="TreeGrafter"/>
</dbReference>
<dbReference type="AlphaFoldDB" id="A0A3D9Z302"/>
<evidence type="ECO:0000313" key="7">
    <source>
        <dbReference type="EMBL" id="REF89543.1"/>
    </source>
</evidence>
<dbReference type="SUPFAM" id="SSF53335">
    <property type="entry name" value="S-adenosyl-L-methionine-dependent methyltransferases"/>
    <property type="match status" value="1"/>
</dbReference>
<dbReference type="NCBIfam" id="TIGR00138">
    <property type="entry name" value="rsmG_gidB"/>
    <property type="match status" value="1"/>
</dbReference>
<gene>
    <name evidence="6" type="primary">rsmG</name>
    <name evidence="7" type="ORF">DES32_0767</name>
</gene>
<keyword evidence="1 6" id="KW-0963">Cytoplasm</keyword>
<comment type="caution">
    <text evidence="7">The sequence shown here is derived from an EMBL/GenBank/DDBJ whole genome shotgun (WGS) entry which is preliminary data.</text>
</comment>
<keyword evidence="8" id="KW-1185">Reference proteome</keyword>
<dbReference type="Proteomes" id="UP000256900">
    <property type="component" value="Unassembled WGS sequence"/>
</dbReference>
<dbReference type="PANTHER" id="PTHR31760">
    <property type="entry name" value="S-ADENOSYL-L-METHIONINE-DEPENDENT METHYLTRANSFERASES SUPERFAMILY PROTEIN"/>
    <property type="match status" value="1"/>
</dbReference>
<feature type="binding site" evidence="6">
    <location>
        <begin position="133"/>
        <end position="134"/>
    </location>
    <ligand>
        <name>S-adenosyl-L-methionine</name>
        <dbReference type="ChEBI" id="CHEBI:59789"/>
    </ligand>
</feature>
<dbReference type="InterPro" id="IPR003682">
    <property type="entry name" value="rRNA_ssu_MeTfrase_G"/>
</dbReference>
<comment type="function">
    <text evidence="6">Specifically methylates the N7 position of guanine in position 527 of 16S rRNA.</text>
</comment>
<keyword evidence="2 6" id="KW-0698">rRNA processing</keyword>
<protein>
    <recommendedName>
        <fullName evidence="6">Ribosomal RNA small subunit methyltransferase G</fullName>
        <ecNumber evidence="6">2.1.1.170</ecNumber>
    </recommendedName>
    <alternativeName>
        <fullName evidence="6">16S rRNA 7-methylguanosine methyltransferase</fullName>
        <shortName evidence="6">16S rRNA m7G methyltransferase</shortName>
    </alternativeName>
</protein>
<dbReference type="Pfam" id="PF02527">
    <property type="entry name" value="GidB"/>
    <property type="match status" value="1"/>
</dbReference>
<comment type="subcellular location">
    <subcellularLocation>
        <location evidence="6">Cytoplasm</location>
    </subcellularLocation>
</comment>
<evidence type="ECO:0000256" key="5">
    <source>
        <dbReference type="ARBA" id="ARBA00022691"/>
    </source>
</evidence>
<keyword evidence="5 6" id="KW-0949">S-adenosyl-L-methionine</keyword>
<evidence type="ECO:0000256" key="4">
    <source>
        <dbReference type="ARBA" id="ARBA00022679"/>
    </source>
</evidence>
<dbReference type="HAMAP" id="MF_00074">
    <property type="entry name" value="16SrRNA_methyltr_G"/>
    <property type="match status" value="1"/>
</dbReference>
<keyword evidence="3 6" id="KW-0489">Methyltransferase</keyword>
<comment type="catalytic activity">
    <reaction evidence="6">
        <text>guanosine(527) in 16S rRNA + S-adenosyl-L-methionine = N(7)-methylguanosine(527) in 16S rRNA + S-adenosyl-L-homocysteine</text>
        <dbReference type="Rhea" id="RHEA:42732"/>
        <dbReference type="Rhea" id="RHEA-COMP:10209"/>
        <dbReference type="Rhea" id="RHEA-COMP:10210"/>
        <dbReference type="ChEBI" id="CHEBI:57856"/>
        <dbReference type="ChEBI" id="CHEBI:59789"/>
        <dbReference type="ChEBI" id="CHEBI:74269"/>
        <dbReference type="ChEBI" id="CHEBI:74480"/>
        <dbReference type="EC" id="2.1.1.170"/>
    </reaction>
</comment>
<keyword evidence="4 6" id="KW-0808">Transferase</keyword>
<name>A0A3D9Z302_9HYPH</name>
<dbReference type="GO" id="GO:0070043">
    <property type="term" value="F:rRNA (guanine-N7-)-methyltransferase activity"/>
    <property type="evidence" value="ECO:0007669"/>
    <property type="project" value="UniProtKB-UniRule"/>
</dbReference>
<dbReference type="Gene3D" id="3.40.50.150">
    <property type="entry name" value="Vaccinia Virus protein VP39"/>
    <property type="match status" value="1"/>
</dbReference>
<dbReference type="InterPro" id="IPR029063">
    <property type="entry name" value="SAM-dependent_MTases_sf"/>
</dbReference>
<accession>A0A3D9Z302</accession>
<proteinExistence type="inferred from homology"/>
<feature type="binding site" evidence="6">
    <location>
        <position position="80"/>
    </location>
    <ligand>
        <name>S-adenosyl-L-methionine</name>
        <dbReference type="ChEBI" id="CHEBI:59789"/>
    </ligand>
</feature>
<evidence type="ECO:0000256" key="1">
    <source>
        <dbReference type="ARBA" id="ARBA00022490"/>
    </source>
</evidence>
<reference evidence="7 8" key="1">
    <citation type="submission" date="2018-08" db="EMBL/GenBank/DDBJ databases">
        <title>Genomic Encyclopedia of Type Strains, Phase IV (KMG-IV): sequencing the most valuable type-strain genomes for metagenomic binning, comparative biology and taxonomic classification.</title>
        <authorList>
            <person name="Goeker M."/>
        </authorList>
    </citation>
    <scope>NUCLEOTIDE SEQUENCE [LARGE SCALE GENOMIC DNA]</scope>
    <source>
        <strain evidence="7 8">BW863</strain>
    </source>
</reference>
<evidence type="ECO:0000256" key="6">
    <source>
        <dbReference type="HAMAP-Rule" id="MF_00074"/>
    </source>
</evidence>
<comment type="caution">
    <text evidence="6">Lacks conserved residue(s) required for the propagation of feature annotation.</text>
</comment>
<comment type="similarity">
    <text evidence="6">Belongs to the methyltransferase superfamily. RNA methyltransferase RsmG family.</text>
</comment>
<organism evidence="7 8">
    <name type="scientific">Methylovirgula ligni</name>
    <dbReference type="NCBI Taxonomy" id="569860"/>
    <lineage>
        <taxon>Bacteria</taxon>
        <taxon>Pseudomonadati</taxon>
        <taxon>Pseudomonadota</taxon>
        <taxon>Alphaproteobacteria</taxon>
        <taxon>Hyphomicrobiales</taxon>
        <taxon>Beijerinckiaceae</taxon>
        <taxon>Methylovirgula</taxon>
    </lineage>
</organism>
<dbReference type="PANTHER" id="PTHR31760:SF0">
    <property type="entry name" value="S-ADENOSYL-L-METHIONINE-DEPENDENT METHYLTRANSFERASES SUPERFAMILY PROTEIN"/>
    <property type="match status" value="1"/>
</dbReference>